<dbReference type="PANTHER" id="PTHR35218:SF9">
    <property type="entry name" value="ENDONUCLEASE_EXONUCLEASE_PHOSPHATASE DOMAIN-CONTAINING PROTEIN"/>
    <property type="match status" value="1"/>
</dbReference>
<dbReference type="InterPro" id="IPR005135">
    <property type="entry name" value="Endo/exonuclease/phosphatase"/>
</dbReference>
<dbReference type="InParanoid" id="A0A7N2R501"/>
<dbReference type="Proteomes" id="UP000594261">
    <property type="component" value="Chromosome 5"/>
</dbReference>
<feature type="domain" description="Endonuclease/exonuclease/phosphatase" evidence="1">
    <location>
        <begin position="64"/>
        <end position="195"/>
    </location>
</feature>
<dbReference type="EMBL" id="LRBV02000005">
    <property type="status" value="NOT_ANNOTATED_CDS"/>
    <property type="molecule type" value="Genomic_DNA"/>
</dbReference>
<evidence type="ECO:0000313" key="2">
    <source>
        <dbReference type="EnsemblPlants" id="QL05p049606:mrna"/>
    </source>
</evidence>
<dbReference type="EnsemblPlants" id="QL05p049606:mrna">
    <property type="protein sequence ID" value="QL05p049606:mrna"/>
    <property type="gene ID" value="QL05p049606"/>
</dbReference>
<dbReference type="InterPro" id="IPR036691">
    <property type="entry name" value="Endo/exonu/phosph_ase_sf"/>
</dbReference>
<protein>
    <recommendedName>
        <fullName evidence="1">Endonuclease/exonuclease/phosphatase domain-containing protein</fullName>
    </recommendedName>
</protein>
<reference evidence="2 3" key="1">
    <citation type="journal article" date="2016" name="G3 (Bethesda)">
        <title>First Draft Assembly and Annotation of the Genome of a California Endemic Oak Quercus lobata Nee (Fagaceae).</title>
        <authorList>
            <person name="Sork V.L."/>
            <person name="Fitz-Gibbon S.T."/>
            <person name="Puiu D."/>
            <person name="Crepeau M."/>
            <person name="Gugger P.F."/>
            <person name="Sherman R."/>
            <person name="Stevens K."/>
            <person name="Langley C.H."/>
            <person name="Pellegrini M."/>
            <person name="Salzberg S.L."/>
        </authorList>
    </citation>
    <scope>NUCLEOTIDE SEQUENCE [LARGE SCALE GENOMIC DNA]</scope>
    <source>
        <strain evidence="2 3">cv. SW786</strain>
    </source>
</reference>
<organism evidence="2 3">
    <name type="scientific">Quercus lobata</name>
    <name type="common">Valley oak</name>
    <dbReference type="NCBI Taxonomy" id="97700"/>
    <lineage>
        <taxon>Eukaryota</taxon>
        <taxon>Viridiplantae</taxon>
        <taxon>Streptophyta</taxon>
        <taxon>Embryophyta</taxon>
        <taxon>Tracheophyta</taxon>
        <taxon>Spermatophyta</taxon>
        <taxon>Magnoliopsida</taxon>
        <taxon>eudicotyledons</taxon>
        <taxon>Gunneridae</taxon>
        <taxon>Pentapetalae</taxon>
        <taxon>rosids</taxon>
        <taxon>fabids</taxon>
        <taxon>Fagales</taxon>
        <taxon>Fagaceae</taxon>
        <taxon>Quercus</taxon>
    </lineage>
</organism>
<keyword evidence="3" id="KW-1185">Reference proteome</keyword>
<dbReference type="AlphaFoldDB" id="A0A7N2R501"/>
<reference evidence="2" key="2">
    <citation type="submission" date="2021-01" db="UniProtKB">
        <authorList>
            <consortium name="EnsemblPlants"/>
        </authorList>
    </citation>
    <scope>IDENTIFICATION</scope>
</reference>
<accession>A0A7N2R501</accession>
<sequence>MTHLMGVDLKQNNDFACTEKETSGLFGDKTENSMHDNTERQQCNPIEHNDHYKLKLLGAWDAVDVITELVRSKGPNVMFLMETNWSIVEMRRLCFDLNFQSVMAVLCDGRSGGLSMFWKLDCNLHIQTFSPKHIDAHILPINQRRWCLIGFHGRPEGLRKQESWYFLKNLHARSSLPWVYMGDYNEALHSTEKQGGLPK</sequence>
<dbReference type="Gramene" id="QL05p049606:mrna">
    <property type="protein sequence ID" value="QL05p049606:mrna"/>
    <property type="gene ID" value="QL05p049606"/>
</dbReference>
<dbReference type="PANTHER" id="PTHR35218">
    <property type="entry name" value="RNASE H DOMAIN-CONTAINING PROTEIN"/>
    <property type="match status" value="1"/>
</dbReference>
<dbReference type="Gene3D" id="3.60.10.10">
    <property type="entry name" value="Endonuclease/exonuclease/phosphatase"/>
    <property type="match status" value="1"/>
</dbReference>
<name>A0A7N2R501_QUELO</name>
<dbReference type="SUPFAM" id="SSF56219">
    <property type="entry name" value="DNase I-like"/>
    <property type="match status" value="1"/>
</dbReference>
<evidence type="ECO:0000313" key="3">
    <source>
        <dbReference type="Proteomes" id="UP000594261"/>
    </source>
</evidence>
<dbReference type="Pfam" id="PF03372">
    <property type="entry name" value="Exo_endo_phos"/>
    <property type="match status" value="1"/>
</dbReference>
<evidence type="ECO:0000259" key="1">
    <source>
        <dbReference type="Pfam" id="PF03372"/>
    </source>
</evidence>
<dbReference type="GO" id="GO:0003824">
    <property type="term" value="F:catalytic activity"/>
    <property type="evidence" value="ECO:0007669"/>
    <property type="project" value="InterPro"/>
</dbReference>
<proteinExistence type="predicted"/>